<dbReference type="Pfam" id="PF13399">
    <property type="entry name" value="LytR_C"/>
    <property type="match status" value="1"/>
</dbReference>
<dbReference type="Proteomes" id="UP000718821">
    <property type="component" value="Unassembled WGS sequence"/>
</dbReference>
<reference evidence="3" key="1">
    <citation type="submission" date="2020-08" db="EMBL/GenBank/DDBJ databases">
        <authorList>
            <person name="Cejkova D."/>
            <person name="Kubasova T."/>
            <person name="Jahodarova E."/>
            <person name="Rychlik I."/>
        </authorList>
    </citation>
    <scope>NUCLEOTIDE SEQUENCE</scope>
    <source>
        <strain evidence="3">An836</strain>
    </source>
</reference>
<gene>
    <name evidence="3" type="ORF">H7U32_04430</name>
</gene>
<evidence type="ECO:0000256" key="1">
    <source>
        <dbReference type="SAM" id="Phobius"/>
    </source>
</evidence>
<keyword evidence="4" id="KW-1185">Reference proteome</keyword>
<feature type="transmembrane region" description="Helical" evidence="1">
    <location>
        <begin position="21"/>
        <end position="41"/>
    </location>
</feature>
<proteinExistence type="predicted"/>
<organism evidence="3 4">
    <name type="scientific">Bifidobacterium pullorum subsp. saeculare</name>
    <dbReference type="NCBI Taxonomy" id="78257"/>
    <lineage>
        <taxon>Bacteria</taxon>
        <taxon>Bacillati</taxon>
        <taxon>Actinomycetota</taxon>
        <taxon>Actinomycetes</taxon>
        <taxon>Bifidobacteriales</taxon>
        <taxon>Bifidobacteriaceae</taxon>
        <taxon>Bifidobacterium</taxon>
    </lineage>
</organism>
<dbReference type="RefSeq" id="WP_204468419.1">
    <property type="nucleotide sequence ID" value="NZ_JACLYU010000005.1"/>
</dbReference>
<sequence length="212" mass="23834">MVEHMDEREARREYIRHRQRIVFAIAGAVMAVVLVFATLVYTKVIDLQPDTVKTVQPNYGVKAPCAAKNQDGTPMKWPANDTTKVRVLNGTEFMGLGNAVYEELQNRHFTMAELQAGNYTSNKVDRTMIVFGEQAINNAYALARNFSDAELVMDDRPDRLVDVVIGNTFNNLRSDKEMKKDGDAIKDIEGCLSVDQMKKQGLPKAPEHTLID</sequence>
<dbReference type="InterPro" id="IPR027381">
    <property type="entry name" value="LytR/CpsA/Psr_C"/>
</dbReference>
<dbReference type="AlphaFoldDB" id="A0A939B9J1"/>
<dbReference type="Gene3D" id="3.30.70.2390">
    <property type="match status" value="1"/>
</dbReference>
<keyword evidence="1" id="KW-1133">Transmembrane helix</keyword>
<feature type="domain" description="LytR/CpsA/Psr regulator C-terminal" evidence="2">
    <location>
        <begin position="83"/>
        <end position="169"/>
    </location>
</feature>
<evidence type="ECO:0000259" key="2">
    <source>
        <dbReference type="Pfam" id="PF13399"/>
    </source>
</evidence>
<keyword evidence="1" id="KW-0812">Transmembrane</keyword>
<reference evidence="3" key="2">
    <citation type="journal article" date="2021" name="Sci. Rep.">
        <title>The distribution of antibiotic resistance genes in chicken gut microbiota commensals.</title>
        <authorList>
            <person name="Juricova H."/>
            <person name="Matiasovicova J."/>
            <person name="Kubasova T."/>
            <person name="Cejkova D."/>
            <person name="Rychlik I."/>
        </authorList>
    </citation>
    <scope>NUCLEOTIDE SEQUENCE</scope>
    <source>
        <strain evidence="3">An836</strain>
    </source>
</reference>
<evidence type="ECO:0000313" key="3">
    <source>
        <dbReference type="EMBL" id="MBM6699574.1"/>
    </source>
</evidence>
<accession>A0A939B9J1</accession>
<dbReference type="EMBL" id="JACLYU010000005">
    <property type="protein sequence ID" value="MBM6699574.1"/>
    <property type="molecule type" value="Genomic_DNA"/>
</dbReference>
<protein>
    <submittedName>
        <fullName evidence="3">LytR C-terminal domain-containing protein</fullName>
    </submittedName>
</protein>
<comment type="caution">
    <text evidence="3">The sequence shown here is derived from an EMBL/GenBank/DDBJ whole genome shotgun (WGS) entry which is preliminary data.</text>
</comment>
<name>A0A939B9J1_9BIFI</name>
<evidence type="ECO:0000313" key="4">
    <source>
        <dbReference type="Proteomes" id="UP000718821"/>
    </source>
</evidence>
<keyword evidence="1" id="KW-0472">Membrane</keyword>